<dbReference type="CDD" id="cd02869">
    <property type="entry name" value="PseudoU_synth_RluA_like"/>
    <property type="match status" value="1"/>
</dbReference>
<gene>
    <name evidence="6" type="ORF">OKIT_0330</name>
</gene>
<keyword evidence="7" id="KW-1185">Reference proteome</keyword>
<dbReference type="GO" id="GO:0000455">
    <property type="term" value="P:enzyme-directed rRNA pseudouridine synthesis"/>
    <property type="evidence" value="ECO:0007669"/>
    <property type="project" value="TreeGrafter"/>
</dbReference>
<dbReference type="InterPro" id="IPR006145">
    <property type="entry name" value="PsdUridine_synth_RsuA/RluA"/>
</dbReference>
<dbReference type="GO" id="GO:0003723">
    <property type="term" value="F:RNA binding"/>
    <property type="evidence" value="ECO:0007669"/>
    <property type="project" value="InterPro"/>
</dbReference>
<evidence type="ECO:0000256" key="4">
    <source>
        <dbReference type="RuleBase" id="RU362028"/>
    </source>
</evidence>
<evidence type="ECO:0000259" key="5">
    <source>
        <dbReference type="Pfam" id="PF00849"/>
    </source>
</evidence>
<feature type="active site" evidence="3">
    <location>
        <position position="143"/>
    </location>
</feature>
<dbReference type="HOGENOM" id="CLU_016902_8_0_9"/>
<dbReference type="AlphaFoldDB" id="G9WJ03"/>
<reference evidence="6 7" key="1">
    <citation type="journal article" date="2012" name="PLoS ONE">
        <title>Functional divergence in the genus oenococcus as predicted by genome sequencing of the newly-described species, Oenococcus kitaharae.</title>
        <authorList>
            <person name="Borneman A.R."/>
            <person name="McCarthy J.M."/>
            <person name="Chambers P.J."/>
            <person name="Bartowsky E.J."/>
        </authorList>
    </citation>
    <scope>NUCLEOTIDE SEQUENCE [LARGE SCALE GENOMIC DNA]</scope>
    <source>
        <strain evidence="7">DSM17330</strain>
    </source>
</reference>
<comment type="similarity">
    <text evidence="2 4">Belongs to the pseudouridine synthase RluA family.</text>
</comment>
<comment type="caution">
    <text evidence="6">The sequence shown here is derived from an EMBL/GenBank/DDBJ whole genome shotgun (WGS) entry which is preliminary data.</text>
</comment>
<dbReference type="EC" id="5.4.99.-" evidence="4"/>
<dbReference type="PANTHER" id="PTHR21600">
    <property type="entry name" value="MITOCHONDRIAL RNA PSEUDOURIDINE SYNTHASE"/>
    <property type="match status" value="1"/>
</dbReference>
<dbReference type="OrthoDB" id="9773999at2"/>
<keyword evidence="4" id="KW-0413">Isomerase</keyword>
<evidence type="ECO:0000256" key="2">
    <source>
        <dbReference type="ARBA" id="ARBA00010876"/>
    </source>
</evidence>
<dbReference type="Proteomes" id="UP000004959">
    <property type="component" value="Chromosome"/>
</dbReference>
<organism evidence="6 7">
    <name type="scientific">Oenococcus kitaharae DSM 17330</name>
    <dbReference type="NCBI Taxonomy" id="1045004"/>
    <lineage>
        <taxon>Bacteria</taxon>
        <taxon>Bacillati</taxon>
        <taxon>Bacillota</taxon>
        <taxon>Bacilli</taxon>
        <taxon>Lactobacillales</taxon>
        <taxon>Lactobacillaceae</taxon>
        <taxon>Oenococcus</taxon>
    </lineage>
</organism>
<feature type="domain" description="Pseudouridine synthase RsuA/RluA-like" evidence="5">
    <location>
        <begin position="94"/>
        <end position="247"/>
    </location>
</feature>
<dbReference type="GO" id="GO:0009982">
    <property type="term" value="F:pseudouridine synthase activity"/>
    <property type="evidence" value="ECO:0007669"/>
    <property type="project" value="InterPro"/>
</dbReference>
<dbReference type="NCBIfam" id="TIGR00005">
    <property type="entry name" value="rluA_subfam"/>
    <property type="match status" value="1"/>
</dbReference>
<accession>G9WJ03</accession>
<dbReference type="Pfam" id="PF00849">
    <property type="entry name" value="PseudoU_synth_2"/>
    <property type="match status" value="1"/>
</dbReference>
<protein>
    <recommendedName>
        <fullName evidence="4">Pseudouridine synthase</fullName>
        <ecNumber evidence="4">5.4.99.-</ecNumber>
    </recommendedName>
</protein>
<dbReference type="Gene3D" id="3.30.2350.10">
    <property type="entry name" value="Pseudouridine synthase"/>
    <property type="match status" value="1"/>
</dbReference>
<name>G9WJ03_9LACO</name>
<dbReference type="InterPro" id="IPR006224">
    <property type="entry name" value="PsdUridine_synth_RluA-like_CS"/>
</dbReference>
<dbReference type="PATRIC" id="fig|1045004.4.peg.329"/>
<evidence type="ECO:0000313" key="7">
    <source>
        <dbReference type="Proteomes" id="UP000004959"/>
    </source>
</evidence>
<evidence type="ECO:0000313" key="6">
    <source>
        <dbReference type="EMBL" id="EHN58452.1"/>
    </source>
</evidence>
<dbReference type="STRING" id="336988.NT96_04835"/>
<evidence type="ECO:0000256" key="3">
    <source>
        <dbReference type="PIRSR" id="PIRSR606225-1"/>
    </source>
</evidence>
<dbReference type="PANTHER" id="PTHR21600:SF87">
    <property type="entry name" value="RNA PSEUDOURIDYLATE SYNTHASE DOMAIN-CONTAINING PROTEIN 1"/>
    <property type="match status" value="1"/>
</dbReference>
<dbReference type="eggNOG" id="COG0564">
    <property type="taxonomic scope" value="Bacteria"/>
</dbReference>
<dbReference type="RefSeq" id="WP_007744733.1">
    <property type="nucleotide sequence ID" value="NZ_CM001398.1"/>
</dbReference>
<dbReference type="InterPro" id="IPR050188">
    <property type="entry name" value="RluA_PseudoU_synthase"/>
</dbReference>
<dbReference type="SUPFAM" id="SSF55120">
    <property type="entry name" value="Pseudouridine synthase"/>
    <property type="match status" value="1"/>
</dbReference>
<dbReference type="GO" id="GO:0140098">
    <property type="term" value="F:catalytic activity, acting on RNA"/>
    <property type="evidence" value="ECO:0007669"/>
    <property type="project" value="UniProtKB-ARBA"/>
</dbReference>
<dbReference type="InterPro" id="IPR006225">
    <property type="entry name" value="PsdUridine_synth_RluC/D"/>
</dbReference>
<dbReference type="InterPro" id="IPR020103">
    <property type="entry name" value="PsdUridine_synth_cat_dom_sf"/>
</dbReference>
<comment type="function">
    <text evidence="4">Responsible for synthesis of pseudouridine from uracil.</text>
</comment>
<dbReference type="PROSITE" id="PS01129">
    <property type="entry name" value="PSI_RLU"/>
    <property type="match status" value="1"/>
</dbReference>
<dbReference type="EMBL" id="AFVZ01000001">
    <property type="protein sequence ID" value="EHN58452.1"/>
    <property type="molecule type" value="Genomic_DNA"/>
</dbReference>
<evidence type="ECO:0000256" key="1">
    <source>
        <dbReference type="ARBA" id="ARBA00000073"/>
    </source>
</evidence>
<proteinExistence type="inferred from homology"/>
<comment type="catalytic activity">
    <reaction evidence="1 4">
        <text>a uridine in RNA = a pseudouridine in RNA</text>
        <dbReference type="Rhea" id="RHEA:48348"/>
        <dbReference type="Rhea" id="RHEA-COMP:12068"/>
        <dbReference type="Rhea" id="RHEA-COMP:12069"/>
        <dbReference type="ChEBI" id="CHEBI:65314"/>
        <dbReference type="ChEBI" id="CHEBI:65315"/>
    </reaction>
</comment>
<sequence>MQFYQFNFVISQHFVNKSVKEYLALLLIPKHVRGLLRQDKRLFLNGQPVSTAALLAAGDKLSFKLSAADFSEKQQVYPSNNLQQISIVYENDDCIIVDKPAGMKMHPHSPNETDTLLNFVQAALAGRRSHGLPASAYMVHRIDTDTSGLVLIATNPLAAAVLNQLIAKKIIKRTYLAWVSGHLSEPNGVITLPIAQDPKNLYVRIVDPSGQPALTRWVKMHVVYQNTLLRIQLATGRSHQIRVHLAAIGHPLIGDRLYGGPDYPRLLLHSASIELPDLFTDYQQLRRVTSPLPADFPRQLYLR</sequence>